<evidence type="ECO:0000313" key="12">
    <source>
        <dbReference type="EMBL" id="PKU80115.1"/>
    </source>
</evidence>
<organism evidence="12 13">
    <name type="scientific">Dendrobium catenatum</name>
    <dbReference type="NCBI Taxonomy" id="906689"/>
    <lineage>
        <taxon>Eukaryota</taxon>
        <taxon>Viridiplantae</taxon>
        <taxon>Streptophyta</taxon>
        <taxon>Embryophyta</taxon>
        <taxon>Tracheophyta</taxon>
        <taxon>Spermatophyta</taxon>
        <taxon>Magnoliopsida</taxon>
        <taxon>Liliopsida</taxon>
        <taxon>Asparagales</taxon>
        <taxon>Orchidaceae</taxon>
        <taxon>Epidendroideae</taxon>
        <taxon>Malaxideae</taxon>
        <taxon>Dendrobiinae</taxon>
        <taxon>Dendrobium</taxon>
    </lineage>
</organism>
<dbReference type="Proteomes" id="UP000233837">
    <property type="component" value="Unassembled WGS sequence"/>
</dbReference>
<dbReference type="AlphaFoldDB" id="A0A2I0WWS8"/>
<feature type="active site" description="Nucleophile" evidence="8">
    <location>
        <position position="840"/>
    </location>
</feature>
<dbReference type="PROSITE" id="PS50103">
    <property type="entry name" value="ZF_C3H1"/>
    <property type="match status" value="1"/>
</dbReference>
<evidence type="ECO:0000256" key="6">
    <source>
        <dbReference type="ARBA" id="ARBA00022833"/>
    </source>
</evidence>
<dbReference type="InterPro" id="IPR036855">
    <property type="entry name" value="Znf_CCCH_sf"/>
</dbReference>
<dbReference type="PROSITE" id="PS51687">
    <property type="entry name" value="SAM_MT_RNA_M5U"/>
    <property type="match status" value="1"/>
</dbReference>
<feature type="compositionally biased region" description="Polar residues" evidence="10">
    <location>
        <begin position="728"/>
        <end position="747"/>
    </location>
</feature>
<dbReference type="InterPro" id="IPR010280">
    <property type="entry name" value="U5_MeTrfase_fam"/>
</dbReference>
<keyword evidence="3 8" id="KW-0949">S-adenosyl-L-methionine</keyword>
<dbReference type="InterPro" id="IPR045850">
    <property type="entry name" value="TRM2_met"/>
</dbReference>
<dbReference type="PROSITE" id="PS01230">
    <property type="entry name" value="TRMA_1"/>
    <property type="match status" value="1"/>
</dbReference>
<feature type="compositionally biased region" description="Acidic residues" evidence="10">
    <location>
        <begin position="1"/>
        <end position="10"/>
    </location>
</feature>
<evidence type="ECO:0000256" key="8">
    <source>
        <dbReference type="PROSITE-ProRule" id="PRU01024"/>
    </source>
</evidence>
<dbReference type="OrthoDB" id="10250660at2759"/>
<dbReference type="GO" id="GO:0008173">
    <property type="term" value="F:RNA methyltransferase activity"/>
    <property type="evidence" value="ECO:0007669"/>
    <property type="project" value="InterPro"/>
</dbReference>
<sequence>MAAMELEVEMEEKLATVGGDRGEATPPSNASSPVPGDDNRSCGVNLPEKLRSEEDGDEKEENSPSTGGLRKRGADFHSHWKTSLCSFFRRPPGGVCRHGDACRYAHGEAELRPRPDNSWDPTSERAKKLLKTNDGDAISSLTEEDEDAAVDLSGLDKCLIGLPKKWASENLKSFLDSQGISYKTAKKKKGMTVGFVSFADADQILSAIEVLKVNPFNCKQVKVADAVCRSQKKKQTMEITKCGSSTEDGSLLASGDDANVQGILARTKAVCDVVTPLAQMPYNDQLEHKRNSLLQTLKRLTRNARKACPDAVPLPEWVLNSREIGGLPCKLEGILESPLVNGYRNKCEFSVGYSVEGKLTVGFMLGNFREGVVAVEEPGSCPNVSRISCKYAMLFQDFLQSSVLPVWSRIDNIGFWRQFTVREGRCHSQVALGGTAPNEIAEVMLLVQVCSLGHEEEQLRSEFNRMTDALVHGAAACSPPLPLTAIVVQDHTGISNAAPANCPLVTLQLPKVDGVNFSGTTATTEARIHDYISNLRFSISPTAFFQVNTLAAEKLYSLAGDWADLSPDTILFDICCGTGTIGLNLAHRVGMVVGIEMNESAVSDANRNAEINGIKNCRFICGKAEDVMGSILKEYLDAPKQHDVVSPNPGSNGAVIVGNEKNKIICEEDLQDDTVASANVYAANLSEAVNVSASVLAADDPSTESMLPCFEDSSMDKLAGSTKRKNVDGSSEQPPQTETGDSSTVITADICTTQQDEGSRDASYVGRCSSNISNDGVKCTQNLENLLPGESTVTKVTDAAVHQFKRVVAIVDPPRVGLHPTVIKVLRTNPRIRRLVYISCNPETLVANAIELCTPTTDKLGKGKGNRGWRNMSNAGLARYRVKSMPTSEAFRPVRAMGVDLFPHTPHCEMVMLLER</sequence>
<keyword evidence="13" id="KW-1185">Reference proteome</keyword>
<evidence type="ECO:0000256" key="2">
    <source>
        <dbReference type="ARBA" id="ARBA00022679"/>
    </source>
</evidence>
<dbReference type="SUPFAM" id="SSF53335">
    <property type="entry name" value="S-adenosyl-L-methionine-dependent methyltransferases"/>
    <property type="match status" value="1"/>
</dbReference>
<protein>
    <submittedName>
        <fullName evidence="12">Zinc finger CCCH domain-containing protein 24</fullName>
    </submittedName>
</protein>
<dbReference type="SMART" id="SM00356">
    <property type="entry name" value="ZnF_C3H1"/>
    <property type="match status" value="1"/>
</dbReference>
<dbReference type="Gene3D" id="4.10.1000.10">
    <property type="entry name" value="Zinc finger, CCCH-type"/>
    <property type="match status" value="1"/>
</dbReference>
<reference evidence="12 13" key="2">
    <citation type="journal article" date="2017" name="Nature">
        <title>The Apostasia genome and the evolution of orchids.</title>
        <authorList>
            <person name="Zhang G.Q."/>
            <person name="Liu K.W."/>
            <person name="Li Z."/>
            <person name="Lohaus R."/>
            <person name="Hsiao Y.Y."/>
            <person name="Niu S.C."/>
            <person name="Wang J.Y."/>
            <person name="Lin Y.C."/>
            <person name="Xu Q."/>
            <person name="Chen L.J."/>
            <person name="Yoshida K."/>
            <person name="Fujiwara S."/>
            <person name="Wang Z.W."/>
            <person name="Zhang Y.Q."/>
            <person name="Mitsuda N."/>
            <person name="Wang M."/>
            <person name="Liu G.H."/>
            <person name="Pecoraro L."/>
            <person name="Huang H.X."/>
            <person name="Xiao X.J."/>
            <person name="Lin M."/>
            <person name="Wu X.Y."/>
            <person name="Wu W.L."/>
            <person name="Chen Y.Y."/>
            <person name="Chang S.B."/>
            <person name="Sakamoto S."/>
            <person name="Ohme-Takagi M."/>
            <person name="Yagi M."/>
            <person name="Zeng S.J."/>
            <person name="Shen C.Y."/>
            <person name="Yeh C.M."/>
            <person name="Luo Y.B."/>
            <person name="Tsai W.C."/>
            <person name="Van de Peer Y."/>
            <person name="Liu Z.J."/>
        </authorList>
    </citation>
    <scope>NUCLEOTIDE SEQUENCE [LARGE SCALE GENOMIC DNA]</scope>
    <source>
        <tissue evidence="12">The whole plant</tissue>
    </source>
</reference>
<dbReference type="Pfam" id="PF00642">
    <property type="entry name" value="zf-CCCH"/>
    <property type="match status" value="1"/>
</dbReference>
<feature type="binding site" evidence="8">
    <location>
        <position position="596"/>
    </location>
    <ligand>
        <name>S-adenosyl-L-methionine</name>
        <dbReference type="ChEBI" id="CHEBI:59789"/>
    </ligand>
</feature>
<dbReference type="GO" id="GO:0003723">
    <property type="term" value="F:RNA binding"/>
    <property type="evidence" value="ECO:0007669"/>
    <property type="project" value="TreeGrafter"/>
</dbReference>
<proteinExistence type="inferred from homology"/>
<feature type="binding site" evidence="8">
    <location>
        <position position="812"/>
    </location>
    <ligand>
        <name>S-adenosyl-L-methionine</name>
        <dbReference type="ChEBI" id="CHEBI:59789"/>
    </ligand>
</feature>
<comment type="caution">
    <text evidence="8">Lacks conserved residue(s) required for the propagation of feature annotation.</text>
</comment>
<dbReference type="InterPro" id="IPR030390">
    <property type="entry name" value="MeTrfase_TrmA_AS"/>
</dbReference>
<dbReference type="EMBL" id="KZ502373">
    <property type="protein sequence ID" value="PKU80115.1"/>
    <property type="molecule type" value="Genomic_DNA"/>
</dbReference>
<dbReference type="PANTHER" id="PTHR45904">
    <property type="entry name" value="TRNA (URACIL-5-)-METHYLTRANSFERASE"/>
    <property type="match status" value="1"/>
</dbReference>
<keyword evidence="5 7" id="KW-0863">Zinc-finger</keyword>
<dbReference type="SUPFAM" id="SSF90229">
    <property type="entry name" value="CCCH zinc finger"/>
    <property type="match status" value="1"/>
</dbReference>
<dbReference type="Gene3D" id="3.40.50.150">
    <property type="entry name" value="Vaccinia Virus protein VP39"/>
    <property type="match status" value="2"/>
</dbReference>
<dbReference type="GO" id="GO:0008270">
    <property type="term" value="F:zinc ion binding"/>
    <property type="evidence" value="ECO:0007669"/>
    <property type="project" value="UniProtKB-KW"/>
</dbReference>
<gene>
    <name evidence="12" type="ORF">MA16_Dca024785</name>
</gene>
<dbReference type="GO" id="GO:0032259">
    <property type="term" value="P:methylation"/>
    <property type="evidence" value="ECO:0007669"/>
    <property type="project" value="UniProtKB-KW"/>
</dbReference>
<comment type="similarity">
    <text evidence="8">Belongs to the class I-like SAM-binding methyltransferase superfamily. RNA M5U methyltransferase family.</text>
</comment>
<reference evidence="12 13" key="1">
    <citation type="journal article" date="2016" name="Sci. Rep.">
        <title>The Dendrobium catenatum Lindl. genome sequence provides insights into polysaccharide synthase, floral development and adaptive evolution.</title>
        <authorList>
            <person name="Zhang G.Q."/>
            <person name="Xu Q."/>
            <person name="Bian C."/>
            <person name="Tsai W.C."/>
            <person name="Yeh C.M."/>
            <person name="Liu K.W."/>
            <person name="Yoshida K."/>
            <person name="Zhang L.S."/>
            <person name="Chang S.B."/>
            <person name="Chen F."/>
            <person name="Shi Y."/>
            <person name="Su Y.Y."/>
            <person name="Zhang Y.Q."/>
            <person name="Chen L.J."/>
            <person name="Yin Y."/>
            <person name="Lin M."/>
            <person name="Huang H."/>
            <person name="Deng H."/>
            <person name="Wang Z.W."/>
            <person name="Zhu S.L."/>
            <person name="Zhao X."/>
            <person name="Deng C."/>
            <person name="Niu S.C."/>
            <person name="Huang J."/>
            <person name="Wang M."/>
            <person name="Liu G.H."/>
            <person name="Yang H.J."/>
            <person name="Xiao X.J."/>
            <person name="Hsiao Y.Y."/>
            <person name="Wu W.L."/>
            <person name="Chen Y.Y."/>
            <person name="Mitsuda N."/>
            <person name="Ohme-Takagi M."/>
            <person name="Luo Y.B."/>
            <person name="Van de Peer Y."/>
            <person name="Liu Z.J."/>
        </authorList>
    </citation>
    <scope>NUCLEOTIDE SEQUENCE [LARGE SCALE GENOMIC DNA]</scope>
    <source>
        <tissue evidence="12">The whole plant</tissue>
    </source>
</reference>
<keyword evidence="1 8" id="KW-0489">Methyltransferase</keyword>
<feature type="binding site" evidence="8">
    <location>
        <position position="546"/>
    </location>
    <ligand>
        <name>S-adenosyl-L-methionine</name>
        <dbReference type="ChEBI" id="CHEBI:59789"/>
    </ligand>
</feature>
<feature type="region of interest" description="Disordered" evidence="10">
    <location>
        <begin position="718"/>
        <end position="747"/>
    </location>
</feature>
<dbReference type="CDD" id="cd02440">
    <property type="entry name" value="AdoMet_MTases"/>
    <property type="match status" value="1"/>
</dbReference>
<dbReference type="InterPro" id="IPR000571">
    <property type="entry name" value="Znf_CCCH"/>
</dbReference>
<evidence type="ECO:0000256" key="1">
    <source>
        <dbReference type="ARBA" id="ARBA00022603"/>
    </source>
</evidence>
<feature type="zinc finger region" description="C3H1-type" evidence="7">
    <location>
        <begin position="80"/>
        <end position="109"/>
    </location>
</feature>
<feature type="domain" description="C3H1-type" evidence="11">
    <location>
        <begin position="80"/>
        <end position="109"/>
    </location>
</feature>
<evidence type="ECO:0000256" key="7">
    <source>
        <dbReference type="PROSITE-ProRule" id="PRU00723"/>
    </source>
</evidence>
<keyword evidence="2 8" id="KW-0808">Transferase</keyword>
<dbReference type="InterPro" id="IPR025714">
    <property type="entry name" value="Methyltranfer_dom"/>
</dbReference>
<dbReference type="Pfam" id="PF05958">
    <property type="entry name" value="tRNA_U5-meth_tr"/>
    <property type="match status" value="1"/>
</dbReference>
<accession>A0A2I0WWS8</accession>
<evidence type="ECO:0000256" key="5">
    <source>
        <dbReference type="ARBA" id="ARBA00022771"/>
    </source>
</evidence>
<evidence type="ECO:0000256" key="10">
    <source>
        <dbReference type="SAM" id="MobiDB-lite"/>
    </source>
</evidence>
<dbReference type="PANTHER" id="PTHR45904:SF2">
    <property type="entry name" value="TRNA (URACIL-5-)-METHYLTRANSFERASE HOMOLOG A"/>
    <property type="match status" value="1"/>
</dbReference>
<evidence type="ECO:0000256" key="3">
    <source>
        <dbReference type="ARBA" id="ARBA00022691"/>
    </source>
</evidence>
<keyword evidence="6 7" id="KW-0862">Zinc</keyword>
<dbReference type="STRING" id="906689.A0A2I0WWS8"/>
<feature type="active site" evidence="9">
    <location>
        <position position="840"/>
    </location>
</feature>
<evidence type="ECO:0000256" key="4">
    <source>
        <dbReference type="ARBA" id="ARBA00022723"/>
    </source>
</evidence>
<dbReference type="Pfam" id="PF13847">
    <property type="entry name" value="Methyltransf_31"/>
    <property type="match status" value="1"/>
</dbReference>
<dbReference type="InterPro" id="IPR029063">
    <property type="entry name" value="SAM-dependent_MTases_sf"/>
</dbReference>
<evidence type="ECO:0000313" key="13">
    <source>
        <dbReference type="Proteomes" id="UP000233837"/>
    </source>
</evidence>
<evidence type="ECO:0000259" key="11">
    <source>
        <dbReference type="PROSITE" id="PS50103"/>
    </source>
</evidence>
<dbReference type="GO" id="GO:0006396">
    <property type="term" value="P:RNA processing"/>
    <property type="evidence" value="ECO:0007669"/>
    <property type="project" value="InterPro"/>
</dbReference>
<evidence type="ECO:0000256" key="9">
    <source>
        <dbReference type="PROSITE-ProRule" id="PRU10015"/>
    </source>
</evidence>
<feature type="region of interest" description="Disordered" evidence="10">
    <location>
        <begin position="1"/>
        <end position="73"/>
    </location>
</feature>
<keyword evidence="4 7" id="KW-0479">Metal-binding</keyword>
<name>A0A2I0WWS8_9ASPA</name>